<keyword evidence="3" id="KW-1185">Reference proteome</keyword>
<accession>A0A814F1P5</accession>
<protein>
    <submittedName>
        <fullName evidence="2">Uncharacterized protein</fullName>
    </submittedName>
</protein>
<evidence type="ECO:0000256" key="1">
    <source>
        <dbReference type="SAM" id="MobiDB-lite"/>
    </source>
</evidence>
<dbReference type="Proteomes" id="UP000663828">
    <property type="component" value="Unassembled WGS sequence"/>
</dbReference>
<name>A0A814F1P5_ADIRI</name>
<evidence type="ECO:0000313" key="3">
    <source>
        <dbReference type="Proteomes" id="UP000663828"/>
    </source>
</evidence>
<feature type="compositionally biased region" description="Polar residues" evidence="1">
    <location>
        <begin position="154"/>
        <end position="165"/>
    </location>
</feature>
<comment type="caution">
    <text evidence="2">The sequence shown here is derived from an EMBL/GenBank/DDBJ whole genome shotgun (WGS) entry which is preliminary data.</text>
</comment>
<feature type="compositionally biased region" description="Basic residues" evidence="1">
    <location>
        <begin position="101"/>
        <end position="114"/>
    </location>
</feature>
<proteinExistence type="predicted"/>
<feature type="region of interest" description="Disordered" evidence="1">
    <location>
        <begin position="1"/>
        <end position="49"/>
    </location>
</feature>
<sequence length="311" mass="35237">MNQSSRLKNILNERTDLWDDETDSETSSIDRTEVSVNSSGLSSDENSQASPRRTCCLICSVLPNLSNVNTCRKHLASLTATVSSPQVIYMMPPAIDNRSTSHCHCRSKSKRHCRSSSSSSSDQSRRHRRKRILTILSSDSSSDSSQDDAFFSPGASSQMITTNQQHRSDHSQGQLSPSLPPSTNIDSRTNSNIKNHQELVFTSFLQRKRQENNEEIESMLKDTQSKQHSNVNSCNIVETTFDSHICSETISDRPIIHVKDDDEEYDSTTEKLISMNMTQLTEEMINREYPQPKIYLERIYLDDSIPIYDSS</sequence>
<dbReference type="EMBL" id="CAJNOR010000680">
    <property type="protein sequence ID" value="CAF0979809.1"/>
    <property type="molecule type" value="Genomic_DNA"/>
</dbReference>
<reference evidence="2" key="1">
    <citation type="submission" date="2021-02" db="EMBL/GenBank/DDBJ databases">
        <authorList>
            <person name="Nowell W R."/>
        </authorList>
    </citation>
    <scope>NUCLEOTIDE SEQUENCE</scope>
</reference>
<feature type="compositionally biased region" description="Polar residues" evidence="1">
    <location>
        <begin position="34"/>
        <end position="49"/>
    </location>
</feature>
<gene>
    <name evidence="2" type="ORF">XAT740_LOCUS12120</name>
</gene>
<feature type="compositionally biased region" description="Polar residues" evidence="1">
    <location>
        <begin position="183"/>
        <end position="193"/>
    </location>
</feature>
<feature type="compositionally biased region" description="Low complexity" evidence="1">
    <location>
        <begin position="137"/>
        <end position="148"/>
    </location>
</feature>
<evidence type="ECO:0000313" key="2">
    <source>
        <dbReference type="EMBL" id="CAF0979809.1"/>
    </source>
</evidence>
<feature type="region of interest" description="Disordered" evidence="1">
    <location>
        <begin position="98"/>
        <end position="193"/>
    </location>
</feature>
<organism evidence="2 3">
    <name type="scientific">Adineta ricciae</name>
    <name type="common">Rotifer</name>
    <dbReference type="NCBI Taxonomy" id="249248"/>
    <lineage>
        <taxon>Eukaryota</taxon>
        <taxon>Metazoa</taxon>
        <taxon>Spiralia</taxon>
        <taxon>Gnathifera</taxon>
        <taxon>Rotifera</taxon>
        <taxon>Eurotatoria</taxon>
        <taxon>Bdelloidea</taxon>
        <taxon>Adinetida</taxon>
        <taxon>Adinetidae</taxon>
        <taxon>Adineta</taxon>
    </lineage>
</organism>
<dbReference type="AlphaFoldDB" id="A0A814F1P5"/>